<keyword evidence="1" id="KW-0732">Signal</keyword>
<dbReference type="STRING" id="796925.A0A137NRM6"/>
<evidence type="ECO:0000313" key="2">
    <source>
        <dbReference type="EMBL" id="KXN65387.1"/>
    </source>
</evidence>
<accession>A0A137NRM6</accession>
<protein>
    <submittedName>
        <fullName evidence="2">Uncharacterized protein</fullName>
    </submittedName>
</protein>
<evidence type="ECO:0000256" key="1">
    <source>
        <dbReference type="SAM" id="SignalP"/>
    </source>
</evidence>
<name>A0A137NRM6_CONC2</name>
<feature type="signal peptide" evidence="1">
    <location>
        <begin position="1"/>
        <end position="19"/>
    </location>
</feature>
<dbReference type="AlphaFoldDB" id="A0A137NRM6"/>
<proteinExistence type="predicted"/>
<gene>
    <name evidence="2" type="ORF">CONCODRAFT_169458</name>
</gene>
<sequence length="429" mass="49023">MKGKLILTSFILYLKALNALYPDNINQVQNFNTESHHIERRADEQNANMFNITLSCSGSICPKVSETLNKLTKTISIFIQVKNQINIFTYFISNCEEYKECDKNDKNNIGMFSFATPAGYRSYKSKGGDDINYPSSLFKQVAEPSELEDRHLSSKDINLRFNSDLNYWFEGEGTKEVNQINFFNLAANLLIRGLGVSISIGGYRKNEDSELMFYPKILHNLEDDNGVVKTNSFKFYRLLLDSLIVTASDGKSIKKLIDPFIKYTSNQTMPEEDVPSYLRKTSLAETSNKIEKLATTPDSLVIKLPSGKSLVLETSVQPYDFYRSLRFISERKYLHTKEALLTSKVFYGEEPLPQRKAEDWPTYPYGPLLIETLELMGYTLKDSYKNSSAYLNSDKEEDKSNNKSGTNDSNIFKANISLLFILLSIYLFN</sequence>
<dbReference type="Proteomes" id="UP000070444">
    <property type="component" value="Unassembled WGS sequence"/>
</dbReference>
<organism evidence="2 3">
    <name type="scientific">Conidiobolus coronatus (strain ATCC 28846 / CBS 209.66 / NRRL 28638)</name>
    <name type="common">Delacroixia coronata</name>
    <dbReference type="NCBI Taxonomy" id="796925"/>
    <lineage>
        <taxon>Eukaryota</taxon>
        <taxon>Fungi</taxon>
        <taxon>Fungi incertae sedis</taxon>
        <taxon>Zoopagomycota</taxon>
        <taxon>Entomophthoromycotina</taxon>
        <taxon>Entomophthoromycetes</taxon>
        <taxon>Entomophthorales</taxon>
        <taxon>Ancylistaceae</taxon>
        <taxon>Conidiobolus</taxon>
    </lineage>
</organism>
<reference evidence="2 3" key="1">
    <citation type="journal article" date="2015" name="Genome Biol. Evol.">
        <title>Phylogenomic analyses indicate that early fungi evolved digesting cell walls of algal ancestors of land plants.</title>
        <authorList>
            <person name="Chang Y."/>
            <person name="Wang S."/>
            <person name="Sekimoto S."/>
            <person name="Aerts A.L."/>
            <person name="Choi C."/>
            <person name="Clum A."/>
            <person name="LaButti K.M."/>
            <person name="Lindquist E.A."/>
            <person name="Yee Ngan C."/>
            <person name="Ohm R.A."/>
            <person name="Salamov A.A."/>
            <person name="Grigoriev I.V."/>
            <person name="Spatafora J.W."/>
            <person name="Berbee M.L."/>
        </authorList>
    </citation>
    <scope>NUCLEOTIDE SEQUENCE [LARGE SCALE GENOMIC DNA]</scope>
    <source>
        <strain evidence="2 3">NRRL 28638</strain>
    </source>
</reference>
<dbReference type="OrthoDB" id="73465at2759"/>
<feature type="chain" id="PRO_5007293990" evidence="1">
    <location>
        <begin position="20"/>
        <end position="429"/>
    </location>
</feature>
<evidence type="ECO:0000313" key="3">
    <source>
        <dbReference type="Proteomes" id="UP000070444"/>
    </source>
</evidence>
<keyword evidence="3" id="KW-1185">Reference proteome</keyword>
<dbReference type="EMBL" id="KQ964891">
    <property type="protein sequence ID" value="KXN65387.1"/>
    <property type="molecule type" value="Genomic_DNA"/>
</dbReference>